<dbReference type="PANTHER" id="PTHR43539">
    <property type="entry name" value="FLAVIN-BINDING MONOOXYGENASE-LIKE PROTEIN (AFU_ORTHOLOGUE AFUA_4G09220)"/>
    <property type="match status" value="1"/>
</dbReference>
<dbReference type="EMBL" id="QBKT01000002">
    <property type="protein sequence ID" value="PTX63161.1"/>
    <property type="molecule type" value="Genomic_DNA"/>
</dbReference>
<dbReference type="GO" id="GO:0050660">
    <property type="term" value="F:flavin adenine dinucleotide binding"/>
    <property type="evidence" value="ECO:0007669"/>
    <property type="project" value="TreeGrafter"/>
</dbReference>
<proteinExistence type="predicted"/>
<dbReference type="OrthoDB" id="9778740at2"/>
<dbReference type="InterPro" id="IPR036188">
    <property type="entry name" value="FAD/NAD-bd_sf"/>
</dbReference>
<gene>
    <name evidence="2" type="ORF">C8N46_102564</name>
</gene>
<dbReference type="Pfam" id="PF13738">
    <property type="entry name" value="Pyr_redox_3"/>
    <property type="match status" value="1"/>
</dbReference>
<dbReference type="Proteomes" id="UP000244090">
    <property type="component" value="Unassembled WGS sequence"/>
</dbReference>
<dbReference type="InterPro" id="IPR050982">
    <property type="entry name" value="Auxin_biosynth/cation_transpt"/>
</dbReference>
<dbReference type="Gene3D" id="3.50.50.60">
    <property type="entry name" value="FAD/NAD(P)-binding domain"/>
    <property type="match status" value="2"/>
</dbReference>
<keyword evidence="3" id="KW-1185">Reference proteome</keyword>
<dbReference type="PRINTS" id="PR00411">
    <property type="entry name" value="PNDRDTASEI"/>
</dbReference>
<dbReference type="GO" id="GO:0036503">
    <property type="term" value="P:ERAD pathway"/>
    <property type="evidence" value="ECO:0007669"/>
    <property type="project" value="TreeGrafter"/>
</dbReference>
<dbReference type="SUPFAM" id="SSF51905">
    <property type="entry name" value="FAD/NAD(P)-binding domain"/>
    <property type="match status" value="1"/>
</dbReference>
<dbReference type="AlphaFoldDB" id="A0A2T6C4A8"/>
<sequence>MEKTKIDYLIIGAGPAGIQLGYYFEKNKLDYCILERNDCSGSFFKTYPRHKKLISINKIYTGYDNPDLNMRWDWNSLLSDDTNMLLKNYSKEYFPHSDDFVKYLQDFADNFKLNIRYNCPVDAITKTEDGLFHVQCGTQHFESKRVIIATGVPKQIVPDIEGIEHCEYYADCSVDPEDYIDKKVLIIGKGNSGFEMADSLVATASRIHLVSPNNIKFAWKSHYVGNLRAVNNNLLDTYLLKSQNAILNADIVKIEKQDNGKLKVTVDYTQVRGGEKEEFEYDHVIITCGFKMDDAIFKGNAVPNTVYNGKFPELSNEWESTNVENLYFAGILTHSRDFKKATSGFIHGFRYNCEALAKILMRKHEQKELHFNVLKGIDTAKLTEQIIEKINLSSALWQQFSFMGDVLIVDKENNETRYCEALPCDYIKEVLCKDEEEYYIITLEYGSRHFDPFSEDVERINRFDAEHADESDFLHPVIRKYSKEKEVATIHLIENFHSEFDKPEHIKALKKFLDAEVLNGNAVKNNLVSY</sequence>
<organism evidence="2 3">
    <name type="scientific">Kordia periserrulae</name>
    <dbReference type="NCBI Taxonomy" id="701523"/>
    <lineage>
        <taxon>Bacteria</taxon>
        <taxon>Pseudomonadati</taxon>
        <taxon>Bacteroidota</taxon>
        <taxon>Flavobacteriia</taxon>
        <taxon>Flavobacteriales</taxon>
        <taxon>Flavobacteriaceae</taxon>
        <taxon>Kordia</taxon>
    </lineage>
</organism>
<dbReference type="RefSeq" id="WP_108114114.1">
    <property type="nucleotide sequence ID" value="NZ_QBKT01000002.1"/>
</dbReference>
<evidence type="ECO:0000313" key="2">
    <source>
        <dbReference type="EMBL" id="PTX63161.1"/>
    </source>
</evidence>
<evidence type="ECO:0000313" key="3">
    <source>
        <dbReference type="Proteomes" id="UP000244090"/>
    </source>
</evidence>
<dbReference type="GO" id="GO:0004497">
    <property type="term" value="F:monooxygenase activity"/>
    <property type="evidence" value="ECO:0007669"/>
    <property type="project" value="TreeGrafter"/>
</dbReference>
<dbReference type="PANTHER" id="PTHR43539:SF23">
    <property type="entry name" value="FAD-DEPENDENT OXIDOREDUCTASE DOMAIN-CONTAINING PROTEIN 2"/>
    <property type="match status" value="1"/>
</dbReference>
<name>A0A2T6C4A8_9FLAO</name>
<evidence type="ECO:0000256" key="1">
    <source>
        <dbReference type="ARBA" id="ARBA00023002"/>
    </source>
</evidence>
<dbReference type="PRINTS" id="PR00368">
    <property type="entry name" value="FADPNR"/>
</dbReference>
<protein>
    <submittedName>
        <fullName evidence="2">Pyridine nucleotide-disulfide oxidoreductase</fullName>
    </submittedName>
</protein>
<keyword evidence="1" id="KW-0560">Oxidoreductase</keyword>
<reference evidence="2 3" key="1">
    <citation type="submission" date="2018-04" db="EMBL/GenBank/DDBJ databases">
        <title>Genomic Encyclopedia of Archaeal and Bacterial Type Strains, Phase II (KMG-II): from individual species to whole genera.</title>
        <authorList>
            <person name="Goeker M."/>
        </authorList>
    </citation>
    <scope>NUCLEOTIDE SEQUENCE [LARGE SCALE GENOMIC DNA]</scope>
    <source>
        <strain evidence="2 3">DSM 25731</strain>
    </source>
</reference>
<accession>A0A2T6C4A8</accession>
<comment type="caution">
    <text evidence="2">The sequence shown here is derived from an EMBL/GenBank/DDBJ whole genome shotgun (WGS) entry which is preliminary data.</text>
</comment>